<evidence type="ECO:0000256" key="1">
    <source>
        <dbReference type="SAM" id="Coils"/>
    </source>
</evidence>
<keyword evidence="2" id="KW-0472">Membrane</keyword>
<evidence type="ECO:0000256" key="2">
    <source>
        <dbReference type="SAM" id="Phobius"/>
    </source>
</evidence>
<dbReference type="AlphaFoldDB" id="A0A439CVM6"/>
<keyword evidence="2" id="KW-0812">Transmembrane</keyword>
<accession>A0A439CVM6</accession>
<organism evidence="3 4">
    <name type="scientific">Xylaria grammica</name>
    <dbReference type="NCBI Taxonomy" id="363999"/>
    <lineage>
        <taxon>Eukaryota</taxon>
        <taxon>Fungi</taxon>
        <taxon>Dikarya</taxon>
        <taxon>Ascomycota</taxon>
        <taxon>Pezizomycotina</taxon>
        <taxon>Sordariomycetes</taxon>
        <taxon>Xylariomycetidae</taxon>
        <taxon>Xylariales</taxon>
        <taxon>Xylariaceae</taxon>
        <taxon>Xylaria</taxon>
    </lineage>
</organism>
<reference evidence="3 4" key="1">
    <citation type="submission" date="2018-12" db="EMBL/GenBank/DDBJ databases">
        <title>Draft genome sequence of Xylaria grammica IHI A82.</title>
        <authorList>
            <person name="Buettner E."/>
            <person name="Kellner H."/>
        </authorList>
    </citation>
    <scope>NUCLEOTIDE SEQUENCE [LARGE SCALE GENOMIC DNA]</scope>
    <source>
        <strain evidence="3 4">IHI A82</strain>
    </source>
</reference>
<dbReference type="EMBL" id="RYZI01000358">
    <property type="protein sequence ID" value="RWA06202.1"/>
    <property type="molecule type" value="Genomic_DNA"/>
</dbReference>
<dbReference type="Proteomes" id="UP000286045">
    <property type="component" value="Unassembled WGS sequence"/>
</dbReference>
<feature type="coiled-coil region" evidence="1">
    <location>
        <begin position="113"/>
        <end position="143"/>
    </location>
</feature>
<keyword evidence="2" id="KW-1133">Transmembrane helix</keyword>
<keyword evidence="1" id="KW-0175">Coiled coil</keyword>
<proteinExistence type="predicted"/>
<name>A0A439CVM6_9PEZI</name>
<sequence length="412" mass="48805">MVAVSVAPEAEQFPNLLDQLKLEHGIETFDRAFIEVDEHDKRNKLEKEVFEWRERDGPKWFSRVVSEWLEGESFEERSIEEDVSEWLARVERDEPKGKIPQWSMRVASEWLERQRLQRENQEKERLKREKLEKEKILRMLSDLCRELSDIRRLLGGKNQLFYNLELEAKDNHEKLRLLNQKLRSLEEELERETRKRRRLRRFHSNFVKQYEHLKKATEDPSTRIHQLLQQPHGYRQAWDAAITTMRRLSRLKALPRLRDALCFLCDAARLMWNITFECIRQQQPTAKQHDEMLKLRDSVAALIEVSNGLFGLGSPNFHNETNAYQVLSRPIDEASLHKDFFSHTITPKEEEPPDRLICPAIASLREKTYGTPRFNIFILVVTAIFALVVYFMLGLLALRSMENIEFTVLIGV</sequence>
<evidence type="ECO:0000313" key="3">
    <source>
        <dbReference type="EMBL" id="RWA06202.1"/>
    </source>
</evidence>
<comment type="caution">
    <text evidence="3">The sequence shown here is derived from an EMBL/GenBank/DDBJ whole genome shotgun (WGS) entry which is preliminary data.</text>
</comment>
<feature type="transmembrane region" description="Helical" evidence="2">
    <location>
        <begin position="374"/>
        <end position="398"/>
    </location>
</feature>
<evidence type="ECO:0000313" key="4">
    <source>
        <dbReference type="Proteomes" id="UP000286045"/>
    </source>
</evidence>
<protein>
    <submittedName>
        <fullName evidence="3">Uncharacterized protein</fullName>
    </submittedName>
</protein>
<feature type="coiled-coil region" evidence="1">
    <location>
        <begin position="168"/>
        <end position="202"/>
    </location>
</feature>
<keyword evidence="4" id="KW-1185">Reference proteome</keyword>
<gene>
    <name evidence="3" type="ORF">EKO27_g8906</name>
</gene>